<evidence type="ECO:0000313" key="4">
    <source>
        <dbReference type="EMBL" id="OBI26328.1"/>
    </source>
</evidence>
<feature type="signal peptide" evidence="3">
    <location>
        <begin position="1"/>
        <end position="22"/>
    </location>
</feature>
<gene>
    <name evidence="4" type="ORF">A5710_07240</name>
</gene>
<evidence type="ECO:0008006" key="6">
    <source>
        <dbReference type="Google" id="ProtNLM"/>
    </source>
</evidence>
<evidence type="ECO:0000256" key="2">
    <source>
        <dbReference type="SAM" id="Phobius"/>
    </source>
</evidence>
<comment type="caution">
    <text evidence="4">The sequence shown here is derived from an EMBL/GenBank/DDBJ whole genome shotgun (WGS) entry which is preliminary data.</text>
</comment>
<evidence type="ECO:0000256" key="3">
    <source>
        <dbReference type="SAM" id="SignalP"/>
    </source>
</evidence>
<feature type="transmembrane region" description="Helical" evidence="2">
    <location>
        <begin position="716"/>
        <end position="735"/>
    </location>
</feature>
<dbReference type="OrthoDB" id="3797035at2"/>
<sequence>MAAFLIALGMALGAAAAPPATAGEPGAAPFVQIRIDRVTPEVVTTSSDPVVTVAGTVSNVGDRPVRDVMVRLEQAAAVASSAGLRTNLSGANDQYRPVGPFNTVATELQRGQEARFTLSAPLHSSSQPALNVDRPGIYPVLVNVNGTPDYGEPARLDDARFLLPVAGLPKAEADSGPLAGAIAPDTSQPVRLTMLWPLADRPRLTPGAPGGTLPVRLTDDDLATSLAPGGRLDALLSAAEFATSPTVDGGGVVNQALCLAIDPDLLVTVNAMTGGYVVADSPEGATSHPGTGRAAATTWLERLRRLARHTCVTAIPYAQADLDALARVGDPKLDAIAVSRPAEVVDRILQVSSTRGAVVLGDGKLTAGAAKLIGAQGDAVVITAGDCSAHDSVTGASATADVTPRRLSPQLVAAPYDPAVGAALAALGTDPVAPTYLDGSLAVRLHHDSALARRQDALGSMLWRALEAPDGPGAARNEILVPPAYWKPRADDAQAVLTTLATALRSGLAVPRPLSAVISESRGVTAAPAHPLPAEQTAGGFGPEIVAAVASDIGRLWGLTSALTTDVRTGLTGEAYTAPLAEDMLRALSQSEPLDVRGGVAAQRLTIVGDTVADLISAVTIVNPAGSYTLATEHSPLPLALRNDLAVPIRVRLHVDAPPGMTVADMGDLELPPGYLPLRVPVEVRVNQHFVVDVALQTPGGLPLGESARLSVHSNAYGMVLFLLTMTAAAALTVLTGRRLWHRFRGQPDRADLDRPRTPGPDRPPAATVGRPDRGAGR</sequence>
<organism evidence="4 5">
    <name type="scientific">Mycolicibacter sinensis (strain JDM601)</name>
    <name type="common">Mycobacterium sinense</name>
    <dbReference type="NCBI Taxonomy" id="875328"/>
    <lineage>
        <taxon>Bacteria</taxon>
        <taxon>Bacillati</taxon>
        <taxon>Actinomycetota</taxon>
        <taxon>Actinomycetes</taxon>
        <taxon>Mycobacteriales</taxon>
        <taxon>Mycobacteriaceae</taxon>
        <taxon>Mycolicibacter</taxon>
    </lineage>
</organism>
<evidence type="ECO:0000313" key="5">
    <source>
        <dbReference type="Proteomes" id="UP000093943"/>
    </source>
</evidence>
<keyword evidence="2" id="KW-1133">Transmembrane helix</keyword>
<feature type="chain" id="PRO_5009826013" description="Secreted protein" evidence="3">
    <location>
        <begin position="23"/>
        <end position="778"/>
    </location>
</feature>
<keyword evidence="2" id="KW-0472">Membrane</keyword>
<keyword evidence="2" id="KW-0812">Transmembrane</keyword>
<dbReference type="AlphaFoldDB" id="A0A1A2XME1"/>
<dbReference type="EMBL" id="LZKG01000138">
    <property type="protein sequence ID" value="OBI26328.1"/>
    <property type="molecule type" value="Genomic_DNA"/>
</dbReference>
<keyword evidence="3" id="KW-0732">Signal</keyword>
<reference evidence="5" key="1">
    <citation type="submission" date="2016-06" db="EMBL/GenBank/DDBJ databases">
        <authorList>
            <person name="Sutton G."/>
            <person name="Brinkac L."/>
            <person name="Sanka R."/>
            <person name="Adams M."/>
            <person name="Lau E."/>
            <person name="Sam S."/>
            <person name="Sreng N."/>
            <person name="Him V."/>
            <person name="Kerleguer A."/>
            <person name="Cheng S."/>
        </authorList>
    </citation>
    <scope>NUCLEOTIDE SEQUENCE [LARGE SCALE GENOMIC DNA]</scope>
    <source>
        <strain evidence="5">E1876</strain>
    </source>
</reference>
<protein>
    <recommendedName>
        <fullName evidence="6">Secreted protein</fullName>
    </recommendedName>
</protein>
<evidence type="ECO:0000256" key="1">
    <source>
        <dbReference type="SAM" id="MobiDB-lite"/>
    </source>
</evidence>
<accession>A0A1A2XME1</accession>
<feature type="region of interest" description="Disordered" evidence="1">
    <location>
        <begin position="748"/>
        <end position="778"/>
    </location>
</feature>
<proteinExistence type="predicted"/>
<feature type="compositionally biased region" description="Basic and acidic residues" evidence="1">
    <location>
        <begin position="748"/>
        <end position="757"/>
    </location>
</feature>
<name>A0A1A2XME1_MYCSD</name>
<dbReference type="Proteomes" id="UP000093943">
    <property type="component" value="Unassembled WGS sequence"/>
</dbReference>